<dbReference type="RefSeq" id="WP_127080451.1">
    <property type="nucleotide sequence ID" value="NZ_RSCL01000004.1"/>
</dbReference>
<organism evidence="1 2">
    <name type="scientific">Dulcicalothrix desertica PCC 7102</name>
    <dbReference type="NCBI Taxonomy" id="232991"/>
    <lineage>
        <taxon>Bacteria</taxon>
        <taxon>Bacillati</taxon>
        <taxon>Cyanobacteriota</taxon>
        <taxon>Cyanophyceae</taxon>
        <taxon>Nostocales</taxon>
        <taxon>Calotrichaceae</taxon>
        <taxon>Dulcicalothrix</taxon>
    </lineage>
</organism>
<evidence type="ECO:0000313" key="2">
    <source>
        <dbReference type="Proteomes" id="UP000271624"/>
    </source>
</evidence>
<keyword evidence="2" id="KW-1185">Reference proteome</keyword>
<proteinExistence type="predicted"/>
<dbReference type="OrthoDB" id="516203at2"/>
<dbReference type="InterPro" id="IPR025480">
    <property type="entry name" value="DUF4330"/>
</dbReference>
<dbReference type="Proteomes" id="UP000271624">
    <property type="component" value="Unassembled WGS sequence"/>
</dbReference>
<dbReference type="EMBL" id="RSCL01000004">
    <property type="protein sequence ID" value="RUT07557.1"/>
    <property type="molecule type" value="Genomic_DNA"/>
</dbReference>
<evidence type="ECO:0000313" key="1">
    <source>
        <dbReference type="EMBL" id="RUT07557.1"/>
    </source>
</evidence>
<sequence>MVNLNFKSRLFILFTRLSSFIKRLLLVLLLSLVSIFCYPSLSLAQPSSTQPVEIDLFVQGLSVKNPKAFLEQGLKPGTQTNITLKNQPEGKLNIKSVKQIPITLSVPQPDGSVRELPDPKENFRMDILITLTGQANVQDKGLYLGKSRLKIGTPAEIEGFNYFTRATVIDVRS</sequence>
<gene>
    <name evidence="1" type="ORF">DSM106972_018170</name>
</gene>
<comment type="caution">
    <text evidence="1">The sequence shown here is derived from an EMBL/GenBank/DDBJ whole genome shotgun (WGS) entry which is preliminary data.</text>
</comment>
<dbReference type="Pfam" id="PF14221">
    <property type="entry name" value="DUF4330"/>
    <property type="match status" value="1"/>
</dbReference>
<reference evidence="1" key="2">
    <citation type="journal article" date="2019" name="Genome Biol. Evol.">
        <title>Day and night: Metabolic profiles and evolutionary relationships of six axenic non-marine cyanobacteria.</title>
        <authorList>
            <person name="Will S.E."/>
            <person name="Henke P."/>
            <person name="Boedeker C."/>
            <person name="Huang S."/>
            <person name="Brinkmann H."/>
            <person name="Rohde M."/>
            <person name="Jarek M."/>
            <person name="Friedl T."/>
            <person name="Seufert S."/>
            <person name="Schumacher M."/>
            <person name="Overmann J."/>
            <person name="Neumann-Schaal M."/>
            <person name="Petersen J."/>
        </authorList>
    </citation>
    <scope>NUCLEOTIDE SEQUENCE [LARGE SCALE GENOMIC DNA]</scope>
    <source>
        <strain evidence="1">PCC 7102</strain>
    </source>
</reference>
<name>A0A3S1B9H7_9CYAN</name>
<protein>
    <submittedName>
        <fullName evidence="1">Uncharacterized protein</fullName>
    </submittedName>
</protein>
<accession>A0A3S1B9H7</accession>
<dbReference type="AlphaFoldDB" id="A0A3S1B9H7"/>
<reference evidence="1" key="1">
    <citation type="submission" date="2018-12" db="EMBL/GenBank/DDBJ databases">
        <authorList>
            <person name="Will S."/>
            <person name="Neumann-Schaal M."/>
            <person name="Henke P."/>
        </authorList>
    </citation>
    <scope>NUCLEOTIDE SEQUENCE</scope>
    <source>
        <strain evidence="1">PCC 7102</strain>
    </source>
</reference>